<evidence type="ECO:0000313" key="2">
    <source>
        <dbReference type="Proteomes" id="UP001141253"/>
    </source>
</evidence>
<proteinExistence type="predicted"/>
<organism evidence="1 2">
    <name type="scientific">Salix suchowensis</name>
    <dbReference type="NCBI Taxonomy" id="1278906"/>
    <lineage>
        <taxon>Eukaryota</taxon>
        <taxon>Viridiplantae</taxon>
        <taxon>Streptophyta</taxon>
        <taxon>Embryophyta</taxon>
        <taxon>Tracheophyta</taxon>
        <taxon>Spermatophyta</taxon>
        <taxon>Magnoliopsida</taxon>
        <taxon>eudicotyledons</taxon>
        <taxon>Gunneridae</taxon>
        <taxon>Pentapetalae</taxon>
        <taxon>rosids</taxon>
        <taxon>fabids</taxon>
        <taxon>Malpighiales</taxon>
        <taxon>Salicaceae</taxon>
        <taxon>Saliceae</taxon>
        <taxon>Salix</taxon>
    </lineage>
</organism>
<dbReference type="Proteomes" id="UP001141253">
    <property type="component" value="Chromosome 3"/>
</dbReference>
<name>A0ABQ9BNT9_9ROSI</name>
<evidence type="ECO:0000313" key="1">
    <source>
        <dbReference type="EMBL" id="KAJ6388072.1"/>
    </source>
</evidence>
<accession>A0ABQ9BNT9</accession>
<comment type="caution">
    <text evidence="1">The sequence shown here is derived from an EMBL/GenBank/DDBJ whole genome shotgun (WGS) entry which is preliminary data.</text>
</comment>
<sequence>MELVNITLTGGALVKGPVIPVESLGRHEVCGDENDSTEHTVCDSICSNGSSITNIRPENGECSGEDCCQAMGFAYLAS</sequence>
<reference evidence="1" key="2">
    <citation type="journal article" date="2023" name="Int. J. Mol. Sci.">
        <title>De Novo Assembly and Annotation of 11 Diverse Shrub Willow (Salix) Genomes Reveals Novel Gene Organization in Sex-Linked Regions.</title>
        <authorList>
            <person name="Hyden B."/>
            <person name="Feng K."/>
            <person name="Yates T.B."/>
            <person name="Jawdy S."/>
            <person name="Cereghino C."/>
            <person name="Smart L.B."/>
            <person name="Muchero W."/>
        </authorList>
    </citation>
    <scope>NUCLEOTIDE SEQUENCE</scope>
    <source>
        <tissue evidence="1">Shoot tip</tissue>
    </source>
</reference>
<reference evidence="1" key="1">
    <citation type="submission" date="2022-10" db="EMBL/GenBank/DDBJ databases">
        <authorList>
            <person name="Hyden B.L."/>
            <person name="Feng K."/>
            <person name="Yates T."/>
            <person name="Jawdy S."/>
            <person name="Smart L.B."/>
            <person name="Muchero W."/>
        </authorList>
    </citation>
    <scope>NUCLEOTIDE SEQUENCE</scope>
    <source>
        <tissue evidence="1">Shoot tip</tissue>
    </source>
</reference>
<gene>
    <name evidence="1" type="ORF">OIU77_026606</name>
</gene>
<feature type="non-terminal residue" evidence="1">
    <location>
        <position position="78"/>
    </location>
</feature>
<protein>
    <submittedName>
        <fullName evidence="1">Uncharacterized protein</fullName>
    </submittedName>
</protein>
<dbReference type="EMBL" id="JAPFFI010000007">
    <property type="protein sequence ID" value="KAJ6388072.1"/>
    <property type="molecule type" value="Genomic_DNA"/>
</dbReference>
<keyword evidence="2" id="KW-1185">Reference proteome</keyword>